<protein>
    <submittedName>
        <fullName evidence="1">Uncharacterized protein</fullName>
    </submittedName>
</protein>
<evidence type="ECO:0000313" key="2">
    <source>
        <dbReference type="Proteomes" id="UP000242913"/>
    </source>
</evidence>
<keyword evidence="2" id="KW-1185">Reference proteome</keyword>
<gene>
    <name evidence="1" type="ORF">X798_03382</name>
</gene>
<evidence type="ECO:0000313" key="1">
    <source>
        <dbReference type="EMBL" id="OZC09688.1"/>
    </source>
</evidence>
<dbReference type="OrthoDB" id="10059330at2759"/>
<dbReference type="Proteomes" id="UP000242913">
    <property type="component" value="Unassembled WGS sequence"/>
</dbReference>
<organism evidence="1 2">
    <name type="scientific">Onchocerca flexuosa</name>
    <dbReference type="NCBI Taxonomy" id="387005"/>
    <lineage>
        <taxon>Eukaryota</taxon>
        <taxon>Metazoa</taxon>
        <taxon>Ecdysozoa</taxon>
        <taxon>Nematoda</taxon>
        <taxon>Chromadorea</taxon>
        <taxon>Rhabditida</taxon>
        <taxon>Spirurina</taxon>
        <taxon>Spiruromorpha</taxon>
        <taxon>Filarioidea</taxon>
        <taxon>Onchocercidae</taxon>
        <taxon>Onchocerca</taxon>
    </lineage>
</organism>
<sequence>MYCRARLSASKYQIKTVVLRNFHDRCAVPRVVDDPEGKMHTITDAGYRYRYHRPAVDPLPRLPNCKVPVHKPDYKIRNCWTTAQARKCRRNGSEIQRGSRWDEKKIEIGY</sequence>
<accession>A0A238BYA8</accession>
<name>A0A238BYA8_9BILA</name>
<dbReference type="EMBL" id="KZ269992">
    <property type="protein sequence ID" value="OZC09688.1"/>
    <property type="molecule type" value="Genomic_DNA"/>
</dbReference>
<dbReference type="AlphaFoldDB" id="A0A238BYA8"/>
<reference evidence="1 2" key="1">
    <citation type="submission" date="2015-12" db="EMBL/GenBank/DDBJ databases">
        <title>Draft genome of the nematode, Onchocerca flexuosa.</title>
        <authorList>
            <person name="Mitreva M."/>
        </authorList>
    </citation>
    <scope>NUCLEOTIDE SEQUENCE [LARGE SCALE GENOMIC DNA]</scope>
    <source>
        <strain evidence="1">Red Deer</strain>
    </source>
</reference>
<proteinExistence type="predicted"/>